<name>A0A2P1NLX0_9BURK</name>
<feature type="transmembrane region" description="Helical" evidence="2">
    <location>
        <begin position="626"/>
        <end position="645"/>
    </location>
</feature>
<dbReference type="PANTHER" id="PTHR32063:SF21">
    <property type="entry name" value="MULTIDRUG RESISTANCE PROTEIN MDTB"/>
    <property type="match status" value="1"/>
</dbReference>
<keyword evidence="4" id="KW-1185">Reference proteome</keyword>
<dbReference type="InterPro" id="IPR001036">
    <property type="entry name" value="Acrflvin-R"/>
</dbReference>
<dbReference type="Gene3D" id="3.30.70.1440">
    <property type="entry name" value="Multidrug efflux transporter AcrB pore domain"/>
    <property type="match status" value="1"/>
</dbReference>
<evidence type="ECO:0000313" key="4">
    <source>
        <dbReference type="Proteomes" id="UP000241829"/>
    </source>
</evidence>
<gene>
    <name evidence="3" type="ORF">C7H73_10465</name>
</gene>
<dbReference type="SUPFAM" id="SSF82866">
    <property type="entry name" value="Multidrug efflux transporter AcrB transmembrane domain"/>
    <property type="match status" value="2"/>
</dbReference>
<protein>
    <submittedName>
        <fullName evidence="3">Multidrug transporter subunit MdtC</fullName>
    </submittedName>
</protein>
<feature type="transmembrane region" description="Helical" evidence="2">
    <location>
        <begin position="561"/>
        <end position="583"/>
    </location>
</feature>
<keyword evidence="2" id="KW-1133">Transmembrane helix</keyword>
<dbReference type="AlphaFoldDB" id="A0A2P1NLX0"/>
<evidence type="ECO:0000313" key="3">
    <source>
        <dbReference type="EMBL" id="AVP58045.1"/>
    </source>
</evidence>
<feature type="region of interest" description="Disordered" evidence="1">
    <location>
        <begin position="462"/>
        <end position="517"/>
    </location>
</feature>
<dbReference type="PRINTS" id="PR00702">
    <property type="entry name" value="ACRIFLAVINRP"/>
</dbReference>
<feature type="transmembrane region" description="Helical" evidence="2">
    <location>
        <begin position="360"/>
        <end position="378"/>
    </location>
</feature>
<feature type="compositionally biased region" description="Polar residues" evidence="1">
    <location>
        <begin position="507"/>
        <end position="517"/>
    </location>
</feature>
<dbReference type="Gene3D" id="1.20.1640.10">
    <property type="entry name" value="Multidrug efflux transporter AcrB transmembrane domain"/>
    <property type="match status" value="3"/>
</dbReference>
<dbReference type="RefSeq" id="WP_106846598.1">
    <property type="nucleotide sequence ID" value="NZ_CP027792.1"/>
</dbReference>
<reference evidence="4" key="1">
    <citation type="submission" date="2018-03" db="EMBL/GenBank/DDBJ databases">
        <title>Genome sequencing of Melaminivora sp. strain SC2-7.</title>
        <authorList>
            <person name="Kim S.-J."/>
            <person name="Heo J."/>
            <person name="Ahn J.-H."/>
            <person name="Kwon S.-W."/>
        </authorList>
    </citation>
    <scope>NUCLEOTIDE SEQUENCE [LARGE SCALE GENOMIC DNA]</scope>
    <source>
        <strain evidence="4">SC2-7</strain>
    </source>
</reference>
<organism evidence="3 4">
    <name type="scientific">Pulveribacter suum</name>
    <dbReference type="NCBI Taxonomy" id="2116657"/>
    <lineage>
        <taxon>Bacteria</taxon>
        <taxon>Pseudomonadati</taxon>
        <taxon>Pseudomonadota</taxon>
        <taxon>Betaproteobacteria</taxon>
        <taxon>Burkholderiales</taxon>
        <taxon>Comamonadaceae</taxon>
        <taxon>Pulveribacter</taxon>
    </lineage>
</organism>
<accession>A0A2P1NLX0</accession>
<feature type="transmembrane region" description="Helical" evidence="2">
    <location>
        <begin position="529"/>
        <end position="549"/>
    </location>
</feature>
<dbReference type="KEGG" id="melm:C7H73_10465"/>
<feature type="transmembrane region" description="Helical" evidence="2">
    <location>
        <begin position="957"/>
        <end position="975"/>
    </location>
</feature>
<feature type="transmembrane region" description="Helical" evidence="2">
    <location>
        <begin position="995"/>
        <end position="1021"/>
    </location>
</feature>
<keyword evidence="2" id="KW-0812">Transmembrane</keyword>
<feature type="transmembrane region" description="Helical" evidence="2">
    <location>
        <begin position="1088"/>
        <end position="1112"/>
    </location>
</feature>
<dbReference type="Gene3D" id="3.30.2090.10">
    <property type="entry name" value="Multidrug efflux transporter AcrB TolC docking domain, DN and DC subdomains"/>
    <property type="match status" value="2"/>
</dbReference>
<keyword evidence="2" id="KW-0472">Membrane</keyword>
<evidence type="ECO:0000256" key="2">
    <source>
        <dbReference type="SAM" id="Phobius"/>
    </source>
</evidence>
<dbReference type="FunFam" id="3.30.70.1430:FF:000001">
    <property type="entry name" value="Efflux pump membrane transporter"/>
    <property type="match status" value="1"/>
</dbReference>
<dbReference type="Gene3D" id="3.30.70.1320">
    <property type="entry name" value="Multidrug efflux transporter AcrB pore domain like"/>
    <property type="match status" value="1"/>
</dbReference>
<feature type="transmembrane region" description="Helical" evidence="2">
    <location>
        <begin position="1058"/>
        <end position="1076"/>
    </location>
</feature>
<feature type="transmembrane region" description="Helical" evidence="2">
    <location>
        <begin position="12"/>
        <end position="32"/>
    </location>
</feature>
<feature type="transmembrane region" description="Helical" evidence="2">
    <location>
        <begin position="384"/>
        <end position="404"/>
    </location>
</feature>
<dbReference type="Pfam" id="PF00873">
    <property type="entry name" value="ACR_tran"/>
    <property type="match status" value="3"/>
</dbReference>
<proteinExistence type="predicted"/>
<dbReference type="OrthoDB" id="9042683at2"/>
<dbReference type="SUPFAM" id="SSF82693">
    <property type="entry name" value="Multidrug efflux transporter AcrB pore domain, PN1, PN2, PC1 and PC2 subdomains"/>
    <property type="match status" value="3"/>
</dbReference>
<dbReference type="EMBL" id="CP027792">
    <property type="protein sequence ID" value="AVP58045.1"/>
    <property type="molecule type" value="Genomic_DNA"/>
</dbReference>
<dbReference type="Gene3D" id="3.30.70.1430">
    <property type="entry name" value="Multidrug efflux transporter AcrB pore domain"/>
    <property type="match status" value="2"/>
</dbReference>
<dbReference type="GO" id="GO:0042910">
    <property type="term" value="F:xenobiotic transmembrane transporter activity"/>
    <property type="evidence" value="ECO:0007669"/>
    <property type="project" value="TreeGrafter"/>
</dbReference>
<sequence>MNVSRLFIQRPVATALFMLAIVLAGLVGLRFLPVAALPQVDYPTIQVQTLYPGGSPDVMSRTVTAPLERQFGQMPGLARMGSVSSAGVSLITLQFNLSLSMDSAEQQVQAAMNAAGSLLPADLPAPPVYAKINPADAPILQLAITSDSLPLTEVQNMVNTRLALKISQIDGVGLVTLAGGQRPAVRVQGNLQALASMGLSLDALSSAISAGNSSSAKGSFDGPARQYSINANDQLLSVADYRELIVAYVSGAPVRLKDVAEVVDGSENSRLGAWTGIKNDSYSRKLGGGQGLISSENTTPLTPAIILNVQRQPGANVIATVDAIKRQLPQLREALPSSVQVAVLTDRTLGIRASVEHVEVELILAVAMVVLVIFAFLHSLRATVIASIAVPVSLIGTLAFMYLMGYSLNNLTLMALTIATGFVVDDAIVMIENIARHREMRAGAAGPGGVADTGDVSAQGHVGAADVSRSQNGPRHREMRAGAAGPGGAAGTGDVSAQGHVGAADVSRSQNDPATKSPLQAALDGAGEIGFTIISLTVSLIAVLIPLLFMQEVIGRLFREFAVTLAITILFSAVVSLTLVPMMSARWLGPLHASQGRFARWMQARMDWMLGHYDRGLHWVLAHQPLTLAVAVLTLLLTALLYVVIPKDLFPTQSTGQLQGQVQAAADVSFARMSALQGQVAQLVLADEAVQSVSSVVGVDAANNSALSTGRLVINLRPQPLFGDSQAAVMQRLREQVASRVAGATLYLQPTQDLTIDSDTGPTQYRFDLEGVDTAQVNQWARRLVQRLGQVSEVRHATTTAGDTGPAAMVRVDRDTAARLGVTASSLDNTLYNAFGQRIVSTIFTETNQYRVILEAAQSDAASLRALRELPVRTSSGGTTPLESFARVVEEETPLTVHRVGQYPAATVGFDTAPGVSLGAAVQAVRAAAQAEGLPAAITLRFTGASGAYQNSLSNQLWLILAAVVCVYIVLGVLYESYVHPLTILSTLPSAGVGALLALWLSGHALDVVGIIGLVLLIGIVKKNAIMMIDFAIDAERGQGMAPRDAIHQAALLRFRPILMTTLAALAAAVPLMLSWGDGAELRRPLGLAIFGGLVLSQLLTLFTTPVIYLWFDRLGRRLGGEGRREGAP</sequence>
<dbReference type="Proteomes" id="UP000241829">
    <property type="component" value="Chromosome"/>
</dbReference>
<evidence type="ECO:0000256" key="1">
    <source>
        <dbReference type="SAM" id="MobiDB-lite"/>
    </source>
</evidence>
<dbReference type="PANTHER" id="PTHR32063">
    <property type="match status" value="1"/>
</dbReference>
<dbReference type="InterPro" id="IPR027463">
    <property type="entry name" value="AcrB_DN_DC_subdom"/>
</dbReference>
<dbReference type="GO" id="GO:0005886">
    <property type="term" value="C:plasma membrane"/>
    <property type="evidence" value="ECO:0007669"/>
    <property type="project" value="TreeGrafter"/>
</dbReference>
<dbReference type="SUPFAM" id="SSF82714">
    <property type="entry name" value="Multidrug efflux transporter AcrB TolC docking domain, DN and DC subdomains"/>
    <property type="match status" value="2"/>
</dbReference>